<gene>
    <name evidence="1" type="ORF">D4A47_13260</name>
</gene>
<name>A0A498CJM0_9FIRM</name>
<comment type="caution">
    <text evidence="1">The sequence shown here is derived from an EMBL/GenBank/DDBJ whole genome shotgun (WGS) entry which is preliminary data.</text>
</comment>
<protein>
    <submittedName>
        <fullName evidence="1">Uncharacterized protein</fullName>
    </submittedName>
</protein>
<evidence type="ECO:0000313" key="1">
    <source>
        <dbReference type="EMBL" id="RLL07488.1"/>
    </source>
</evidence>
<keyword evidence="2" id="KW-1185">Reference proteome</keyword>
<organism evidence="1 2">
    <name type="scientific">Anaerotruncus massiliensis</name>
    <name type="common">ex Liu et al. 2021</name>
    <dbReference type="NCBI Taxonomy" id="2321404"/>
    <lineage>
        <taxon>Bacteria</taxon>
        <taxon>Bacillati</taxon>
        <taxon>Bacillota</taxon>
        <taxon>Clostridia</taxon>
        <taxon>Eubacteriales</taxon>
        <taxon>Oscillospiraceae</taxon>
        <taxon>Anaerotruncus</taxon>
    </lineage>
</organism>
<dbReference type="AlphaFoldDB" id="A0A498CJM0"/>
<dbReference type="Proteomes" id="UP000276301">
    <property type="component" value="Unassembled WGS sequence"/>
</dbReference>
<reference evidence="1 2" key="1">
    <citation type="submission" date="2018-10" db="EMBL/GenBank/DDBJ databases">
        <title>Anaerotruncus faecis sp. nov., isolated from human feces.</title>
        <authorList>
            <person name="Wang Y.-J."/>
        </authorList>
    </citation>
    <scope>NUCLEOTIDE SEQUENCE [LARGE SCALE GENOMIC DNA]</scope>
    <source>
        <strain evidence="1 2">22A2-44</strain>
    </source>
</reference>
<accession>A0A498CJM0</accession>
<evidence type="ECO:0000313" key="2">
    <source>
        <dbReference type="Proteomes" id="UP000276301"/>
    </source>
</evidence>
<sequence length="67" mass="7927">MDMDNEHTCQDCGYYRQHYIWREGQYIPISGHCVHPPRVRHCRPGMAACPKWIPQDASYRATRLPPE</sequence>
<proteinExistence type="predicted"/>
<dbReference type="EMBL" id="RCHT01000047">
    <property type="protein sequence ID" value="RLL07488.1"/>
    <property type="molecule type" value="Genomic_DNA"/>
</dbReference>